<organism evidence="4 5">
    <name type="scientific">Plasmodium inui San Antonio 1</name>
    <dbReference type="NCBI Taxonomy" id="1237626"/>
    <lineage>
        <taxon>Eukaryota</taxon>
        <taxon>Sar</taxon>
        <taxon>Alveolata</taxon>
        <taxon>Apicomplexa</taxon>
        <taxon>Aconoidasida</taxon>
        <taxon>Haemosporida</taxon>
        <taxon>Plasmodiidae</taxon>
        <taxon>Plasmodium</taxon>
        <taxon>Plasmodium (Plasmodium)</taxon>
    </lineage>
</organism>
<dbReference type="InterPro" id="IPR002589">
    <property type="entry name" value="Macro_dom"/>
</dbReference>
<keyword evidence="2" id="KW-0472">Membrane</keyword>
<dbReference type="OrthoDB" id="365077at2759"/>
<dbReference type="Pfam" id="PF01661">
    <property type="entry name" value="Macro"/>
    <property type="match status" value="1"/>
</dbReference>
<dbReference type="InterPro" id="IPR036865">
    <property type="entry name" value="CRAL-TRIO_dom_sf"/>
</dbReference>
<name>W7A7V0_9APIC</name>
<dbReference type="PANTHER" id="PTHR45795">
    <property type="entry name" value="EARLY GAMETOCYTE ENRICHED PHOSPHOPROTEIN EGXP"/>
    <property type="match status" value="1"/>
</dbReference>
<sequence>MSVGDKLNEAFCWLKEEFDELLIDLEVEKSELNVSDLCTKINNTFRSINGEEDSLLCCTDDQPEGSNKTKERIKHEELVPWSDLNYSLFHYVHIYKKISETLLIDEEEFCFNFDADDLYVKKRFSRSLAFHPLISPIDAAYFNFLLFCISGGSCDKVPGRGASKGGDSKKGDFQHKDFKEEDFKREDFKGGDFKEGNFKPEDRPPSHRRRGNRAEITYAYSDDHAYKNNFVVTKEDYAALSEVFTKVPNVQRWLEREEDALFNFGRRGGTNGGNPNGGEPNDRSTNGRGGSPPATLTREELNQTYAFSLKHKTYMVHPEMNSKITFLNGEISLVDTDAIVLFANHNYRFTKTVCDHLYSSTLMKLDEEDKMEIKSKKSGEAYLTNSYDGIHKYVLHVMLPKYNSKYILATNNTMNLCVQEILCVCVDKKIQSISIPIVCFSVFFPINIFLVSFLKSLRSLLLVPEFYNAIRSIVFVTNSNDLYLLSLKYASIFFPRCREEMFLSANIAILGNKYGSIDVRNRGIRIFRTLRRVTRGGRVHRRGRKRGKIVNTEGGSPDRDTPAPRPSAYAQWGPSSASSLSSACSASSAASSRCFTSSDIFNETDTEFLTLKTESEGHKNLYKLKEINKREDNMMANLESSLRLSSMYNIKNKYREFEVDPFIYEYGIDPLGRKTLIVNFFKFPQTYNYHLLFLFLLFHFNCFMRNHFVLLFIWSEGISTQITNVLSLFKDLFQIVKDFLHNLKVIYFFNYSLAFKIFICVLYPFIPASIYDNIVYLNDAEVRQAVSKSERWRGG</sequence>
<evidence type="ECO:0000256" key="2">
    <source>
        <dbReference type="SAM" id="Phobius"/>
    </source>
</evidence>
<dbReference type="EMBL" id="KI965481">
    <property type="protein sequence ID" value="EUD65204.1"/>
    <property type="molecule type" value="Genomic_DNA"/>
</dbReference>
<dbReference type="SUPFAM" id="SSF52949">
    <property type="entry name" value="Macro domain-like"/>
    <property type="match status" value="1"/>
</dbReference>
<feature type="transmembrane region" description="Helical" evidence="2">
    <location>
        <begin position="691"/>
        <end position="714"/>
    </location>
</feature>
<dbReference type="RefSeq" id="XP_008818138.1">
    <property type="nucleotide sequence ID" value="XM_008819916.1"/>
</dbReference>
<accession>W7A7V0</accession>
<dbReference type="VEuPathDB" id="PlasmoDB:C922_04333"/>
<feature type="compositionally biased region" description="Basic residues" evidence="1">
    <location>
        <begin position="537"/>
        <end position="548"/>
    </location>
</feature>
<dbReference type="AlphaFoldDB" id="W7A7V0"/>
<feature type="compositionally biased region" description="Gly residues" evidence="1">
    <location>
        <begin position="266"/>
        <end position="276"/>
    </location>
</feature>
<proteinExistence type="predicted"/>
<evidence type="ECO:0000259" key="3">
    <source>
        <dbReference type="PROSITE" id="PS51154"/>
    </source>
</evidence>
<keyword evidence="5" id="KW-1185">Reference proteome</keyword>
<dbReference type="GeneID" id="20039607"/>
<dbReference type="PANTHER" id="PTHR45795:SF1">
    <property type="entry name" value="MACRO DOMAIN-CONTAINING PROTEIN"/>
    <property type="match status" value="1"/>
</dbReference>
<dbReference type="Proteomes" id="UP000030640">
    <property type="component" value="Unassembled WGS sequence"/>
</dbReference>
<dbReference type="Gene3D" id="3.40.525.10">
    <property type="entry name" value="CRAL-TRIO lipid binding domain"/>
    <property type="match status" value="1"/>
</dbReference>
<keyword evidence="2" id="KW-1133">Transmembrane helix</keyword>
<reference evidence="4 5" key="1">
    <citation type="submission" date="2013-02" db="EMBL/GenBank/DDBJ databases">
        <title>The Genome Sequence of Plasmodium inui San Antonio 1.</title>
        <authorList>
            <consortium name="The Broad Institute Genome Sequencing Platform"/>
            <consortium name="The Broad Institute Genome Sequencing Center for Infectious Disease"/>
            <person name="Neafsey D."/>
            <person name="Cheeseman I."/>
            <person name="Volkman S."/>
            <person name="Adams J."/>
            <person name="Walker B."/>
            <person name="Young S.K."/>
            <person name="Zeng Q."/>
            <person name="Gargeya S."/>
            <person name="Fitzgerald M."/>
            <person name="Haas B."/>
            <person name="Abouelleil A."/>
            <person name="Alvarado L."/>
            <person name="Arachchi H.M."/>
            <person name="Berlin A.M."/>
            <person name="Chapman S.B."/>
            <person name="Dewar J."/>
            <person name="Goldberg J."/>
            <person name="Griggs A."/>
            <person name="Gujja S."/>
            <person name="Hansen M."/>
            <person name="Howarth C."/>
            <person name="Imamovic A."/>
            <person name="Larimer J."/>
            <person name="McCowan C."/>
            <person name="Murphy C."/>
            <person name="Neiman D."/>
            <person name="Pearson M."/>
            <person name="Priest M."/>
            <person name="Roberts A."/>
            <person name="Saif S."/>
            <person name="Shea T."/>
            <person name="Sisk P."/>
            <person name="Sykes S."/>
            <person name="Wortman J."/>
            <person name="Nusbaum C."/>
            <person name="Birren B."/>
        </authorList>
    </citation>
    <scope>NUCLEOTIDE SEQUENCE [LARGE SCALE GENOMIC DNA]</scope>
    <source>
        <strain evidence="4 5">San Antonio 1</strain>
    </source>
</reference>
<protein>
    <recommendedName>
        <fullName evidence="3">Macro domain-containing protein</fullName>
    </recommendedName>
</protein>
<keyword evidence="2" id="KW-0812">Transmembrane</keyword>
<gene>
    <name evidence="4" type="ORF">C922_04333</name>
</gene>
<evidence type="ECO:0000313" key="4">
    <source>
        <dbReference type="EMBL" id="EUD65204.1"/>
    </source>
</evidence>
<feature type="region of interest" description="Disordered" evidence="1">
    <location>
        <begin position="188"/>
        <end position="213"/>
    </location>
</feature>
<evidence type="ECO:0000313" key="5">
    <source>
        <dbReference type="Proteomes" id="UP000030640"/>
    </source>
</evidence>
<dbReference type="InterPro" id="IPR043472">
    <property type="entry name" value="Macro_dom-like"/>
</dbReference>
<dbReference type="Gene3D" id="3.40.220.10">
    <property type="entry name" value="Leucine Aminopeptidase, subunit E, domain 1"/>
    <property type="match status" value="1"/>
</dbReference>
<dbReference type="InterPro" id="IPR053300">
    <property type="entry name" value="Homeobox-like_regulator"/>
</dbReference>
<feature type="region of interest" description="Disordered" evidence="1">
    <location>
        <begin position="537"/>
        <end position="574"/>
    </location>
</feature>
<evidence type="ECO:0000256" key="1">
    <source>
        <dbReference type="SAM" id="MobiDB-lite"/>
    </source>
</evidence>
<dbReference type="PROSITE" id="PS51154">
    <property type="entry name" value="MACRO"/>
    <property type="match status" value="1"/>
</dbReference>
<feature type="transmembrane region" description="Helical" evidence="2">
    <location>
        <begin position="745"/>
        <end position="766"/>
    </location>
</feature>
<feature type="region of interest" description="Disordered" evidence="1">
    <location>
        <begin position="264"/>
        <end position="296"/>
    </location>
</feature>
<feature type="domain" description="Macro" evidence="3">
    <location>
        <begin position="311"/>
        <end position="494"/>
    </location>
</feature>
<feature type="compositionally biased region" description="Basic and acidic residues" evidence="1">
    <location>
        <begin position="188"/>
        <end position="205"/>
    </location>
</feature>